<organism evidence="1 2">
    <name type="scientific">Gibberella intermedia</name>
    <name type="common">Bulb rot disease fungus</name>
    <name type="synonym">Fusarium proliferatum</name>
    <dbReference type="NCBI Taxonomy" id="948311"/>
    <lineage>
        <taxon>Eukaryota</taxon>
        <taxon>Fungi</taxon>
        <taxon>Dikarya</taxon>
        <taxon>Ascomycota</taxon>
        <taxon>Pezizomycotina</taxon>
        <taxon>Sordariomycetes</taxon>
        <taxon>Hypocreomycetidae</taxon>
        <taxon>Hypocreales</taxon>
        <taxon>Nectriaceae</taxon>
        <taxon>Fusarium</taxon>
        <taxon>Fusarium fujikuroi species complex</taxon>
    </lineage>
</organism>
<proteinExistence type="predicted"/>
<evidence type="ECO:0000313" key="1">
    <source>
        <dbReference type="EMBL" id="RKL50884.1"/>
    </source>
</evidence>
<name>A0A420UAV8_GIBIN</name>
<dbReference type="AlphaFoldDB" id="A0A420UAV8"/>
<gene>
    <name evidence="1" type="ORF">BFJ72_g337</name>
</gene>
<protein>
    <submittedName>
        <fullName evidence="1">Uncharacterized protein</fullName>
    </submittedName>
</protein>
<sequence>MNPAFFVVPCVLSPSDYQDVRNAHYEAFLPHPPSTRTFPRAVERRAYWAYKQWDTARRRLKDQLWEFGASHGHLYELSRAELVALKDIVSRLVFTQFHHCAGRARFLRNYPWAFGSLKRRQEHKDLVEAHVAELET</sequence>
<dbReference type="Proteomes" id="UP000283569">
    <property type="component" value="Unassembled WGS sequence"/>
</dbReference>
<evidence type="ECO:0000313" key="2">
    <source>
        <dbReference type="Proteomes" id="UP000283569"/>
    </source>
</evidence>
<comment type="caution">
    <text evidence="1">The sequence shown here is derived from an EMBL/GenBank/DDBJ whole genome shotgun (WGS) entry which is preliminary data.</text>
</comment>
<accession>A0A420UAV8</accession>
<reference evidence="1 2" key="1">
    <citation type="journal article" date="2018" name="Sci. Rep.">
        <title>Characterisation of pathogen-specific regions and novel effector candidates in Fusarium oxysporum f. sp. cepae.</title>
        <authorList>
            <person name="Armitage A.D."/>
            <person name="Taylor A."/>
            <person name="Sobczyk M.K."/>
            <person name="Baxter L."/>
            <person name="Greenfield B.P."/>
            <person name="Bates H.J."/>
            <person name="Wilson F."/>
            <person name="Jackson A.C."/>
            <person name="Ott S."/>
            <person name="Harrison R.J."/>
            <person name="Clarkson J.P."/>
        </authorList>
    </citation>
    <scope>NUCLEOTIDE SEQUENCE [LARGE SCALE GENOMIC DNA]</scope>
    <source>
        <strain evidence="1 2">Fp_A8</strain>
    </source>
</reference>
<dbReference type="EMBL" id="MRDB01000001">
    <property type="protein sequence ID" value="RKL50884.1"/>
    <property type="molecule type" value="Genomic_DNA"/>
</dbReference>